<dbReference type="HOGENOM" id="CLU_3319968_0_0_1"/>
<dbReference type="AlphaFoldDB" id="G2YLY5"/>
<name>G2YLY5_BOTF4</name>
<sequence>MLRGALVTCIFYPKRDLLLYLSRRHISLRPSSRLRSGNF</sequence>
<reference evidence="2" key="1">
    <citation type="journal article" date="2011" name="PLoS Genet.">
        <title>Genomic analysis of the necrotrophic fungal pathogens Sclerotinia sclerotiorum and Botrytis cinerea.</title>
        <authorList>
            <person name="Amselem J."/>
            <person name="Cuomo C.A."/>
            <person name="van Kan J.A."/>
            <person name="Viaud M."/>
            <person name="Benito E.P."/>
            <person name="Couloux A."/>
            <person name="Coutinho P.M."/>
            <person name="de Vries R.P."/>
            <person name="Dyer P.S."/>
            <person name="Fillinger S."/>
            <person name="Fournier E."/>
            <person name="Gout L."/>
            <person name="Hahn M."/>
            <person name="Kohn L."/>
            <person name="Lapalu N."/>
            <person name="Plummer K.M."/>
            <person name="Pradier J.M."/>
            <person name="Quevillon E."/>
            <person name="Sharon A."/>
            <person name="Simon A."/>
            <person name="ten Have A."/>
            <person name="Tudzynski B."/>
            <person name="Tudzynski P."/>
            <person name="Wincker P."/>
            <person name="Andrew M."/>
            <person name="Anthouard V."/>
            <person name="Beever R.E."/>
            <person name="Beffa R."/>
            <person name="Benoit I."/>
            <person name="Bouzid O."/>
            <person name="Brault B."/>
            <person name="Chen Z."/>
            <person name="Choquer M."/>
            <person name="Collemare J."/>
            <person name="Cotton P."/>
            <person name="Danchin E.G."/>
            <person name="Da Silva C."/>
            <person name="Gautier A."/>
            <person name="Giraud C."/>
            <person name="Giraud T."/>
            <person name="Gonzalez C."/>
            <person name="Grossetete S."/>
            <person name="Guldener U."/>
            <person name="Henrissat B."/>
            <person name="Howlett B.J."/>
            <person name="Kodira C."/>
            <person name="Kretschmer M."/>
            <person name="Lappartient A."/>
            <person name="Leroch M."/>
            <person name="Levis C."/>
            <person name="Mauceli E."/>
            <person name="Neuveglise C."/>
            <person name="Oeser B."/>
            <person name="Pearson M."/>
            <person name="Poulain J."/>
            <person name="Poussereau N."/>
            <person name="Quesneville H."/>
            <person name="Rascle C."/>
            <person name="Schumacher J."/>
            <person name="Segurens B."/>
            <person name="Sexton A."/>
            <person name="Silva E."/>
            <person name="Sirven C."/>
            <person name="Soanes D.M."/>
            <person name="Talbot N.J."/>
            <person name="Templeton M."/>
            <person name="Yandava C."/>
            <person name="Yarden O."/>
            <person name="Zeng Q."/>
            <person name="Rollins J.A."/>
            <person name="Lebrun M.H."/>
            <person name="Dickman M."/>
        </authorList>
    </citation>
    <scope>NUCLEOTIDE SEQUENCE [LARGE SCALE GENOMIC DNA]</scope>
    <source>
        <strain evidence="2">T4</strain>
    </source>
</reference>
<organism evidence="1 2">
    <name type="scientific">Botryotinia fuckeliana (strain T4)</name>
    <name type="common">Noble rot fungus</name>
    <name type="synonym">Botrytis cinerea</name>
    <dbReference type="NCBI Taxonomy" id="999810"/>
    <lineage>
        <taxon>Eukaryota</taxon>
        <taxon>Fungi</taxon>
        <taxon>Dikarya</taxon>
        <taxon>Ascomycota</taxon>
        <taxon>Pezizomycotina</taxon>
        <taxon>Leotiomycetes</taxon>
        <taxon>Helotiales</taxon>
        <taxon>Sclerotiniaceae</taxon>
        <taxon>Botrytis</taxon>
    </lineage>
</organism>
<protein>
    <submittedName>
        <fullName evidence="1">Uncharacterized protein</fullName>
    </submittedName>
</protein>
<dbReference type="EMBL" id="FQ790344">
    <property type="protein sequence ID" value="CCD52633.1"/>
    <property type="molecule type" value="Genomic_DNA"/>
</dbReference>
<proteinExistence type="predicted"/>
<evidence type="ECO:0000313" key="2">
    <source>
        <dbReference type="Proteomes" id="UP000008177"/>
    </source>
</evidence>
<gene>
    <name evidence="1" type="ORF">BofuT4_uP000800.1</name>
</gene>
<accession>G2YLY5</accession>
<dbReference type="InParanoid" id="G2YLY5"/>
<evidence type="ECO:0000313" key="1">
    <source>
        <dbReference type="EMBL" id="CCD52633.1"/>
    </source>
</evidence>
<dbReference type="Proteomes" id="UP000008177">
    <property type="component" value="Unplaced contigs"/>
</dbReference>